<protein>
    <submittedName>
        <fullName evidence="2">Uncharacterized protein</fullName>
    </submittedName>
</protein>
<dbReference type="AlphaFoldDB" id="A0A7R9AU79"/>
<keyword evidence="1" id="KW-0812">Transmembrane</keyword>
<keyword evidence="1" id="KW-1133">Transmembrane helix</keyword>
<proteinExistence type="predicted"/>
<feature type="transmembrane region" description="Helical" evidence="1">
    <location>
        <begin position="172"/>
        <end position="194"/>
    </location>
</feature>
<accession>A0A7R9AU79</accession>
<evidence type="ECO:0000256" key="1">
    <source>
        <dbReference type="SAM" id="Phobius"/>
    </source>
</evidence>
<keyword evidence="1" id="KW-0472">Membrane</keyword>
<evidence type="ECO:0000313" key="2">
    <source>
        <dbReference type="EMBL" id="CAD7260548.1"/>
    </source>
</evidence>
<dbReference type="EMBL" id="OC001731">
    <property type="protein sequence ID" value="CAD7260548.1"/>
    <property type="molecule type" value="Genomic_DNA"/>
</dbReference>
<name>A0A7R9AU79_TIMSH</name>
<sequence length="261" mass="28905">MKHNVTQVSSTGRQENLSTLSITFLNIDRGTSAPAPEEETGGLDVWVVGLPSSTPRESRLMYQGQPTRFSTSQRIILAPWSAPDGEWKASFNGFTHSLFHPHITRIRASDCCLASSKKDIRSHRNLVLIFKPSHSGLLGTNHRNYRAVRLTKQRERERETNLTCSSQTSSPLIPMAYTFLILLACYVAIAAAGVEPGIDLLDSLQLYNTSRPGVSSTLGSIEGRRAYFLQGKGVELTVQYACLVRRPAEAETSSDDNEMIY</sequence>
<organism evidence="2">
    <name type="scientific">Timema shepardi</name>
    <name type="common">Walking stick</name>
    <dbReference type="NCBI Taxonomy" id="629360"/>
    <lineage>
        <taxon>Eukaryota</taxon>
        <taxon>Metazoa</taxon>
        <taxon>Ecdysozoa</taxon>
        <taxon>Arthropoda</taxon>
        <taxon>Hexapoda</taxon>
        <taxon>Insecta</taxon>
        <taxon>Pterygota</taxon>
        <taxon>Neoptera</taxon>
        <taxon>Polyneoptera</taxon>
        <taxon>Phasmatodea</taxon>
        <taxon>Timematodea</taxon>
        <taxon>Timematoidea</taxon>
        <taxon>Timematidae</taxon>
        <taxon>Timema</taxon>
    </lineage>
</organism>
<gene>
    <name evidence="2" type="ORF">TSIB3V08_LOCUS4721</name>
</gene>
<reference evidence="2" key="1">
    <citation type="submission" date="2020-11" db="EMBL/GenBank/DDBJ databases">
        <authorList>
            <person name="Tran Van P."/>
        </authorList>
    </citation>
    <scope>NUCLEOTIDE SEQUENCE</scope>
</reference>